<dbReference type="Pfam" id="PF08245">
    <property type="entry name" value="Mur_ligase_M"/>
    <property type="match status" value="1"/>
</dbReference>
<dbReference type="GO" id="GO:0008360">
    <property type="term" value="P:regulation of cell shape"/>
    <property type="evidence" value="ECO:0007669"/>
    <property type="project" value="UniProtKB-KW"/>
</dbReference>
<dbReference type="InterPro" id="IPR005762">
    <property type="entry name" value="MurD"/>
</dbReference>
<dbReference type="PANTHER" id="PTHR43692:SF1">
    <property type="entry name" value="UDP-N-ACETYLMURAMOYLALANINE--D-GLUTAMATE LIGASE"/>
    <property type="match status" value="1"/>
</dbReference>
<keyword evidence="9 10" id="KW-0133">Cell shape</keyword>
<feature type="domain" description="Mur ligase C-terminal" evidence="11">
    <location>
        <begin position="317"/>
        <end position="430"/>
    </location>
</feature>
<dbReference type="GO" id="GO:0004326">
    <property type="term" value="F:tetrahydrofolylpolyglutamate synthase activity"/>
    <property type="evidence" value="ECO:0007669"/>
    <property type="project" value="InterPro"/>
</dbReference>
<dbReference type="InterPro" id="IPR036565">
    <property type="entry name" value="Mur-like_cat_sf"/>
</dbReference>
<dbReference type="InterPro" id="IPR004101">
    <property type="entry name" value="Mur_ligase_C"/>
</dbReference>
<evidence type="ECO:0000256" key="8">
    <source>
        <dbReference type="ARBA" id="ARBA00023306"/>
    </source>
</evidence>
<dbReference type="EC" id="6.3.2.9" evidence="9 10"/>
<dbReference type="Proteomes" id="UP000197065">
    <property type="component" value="Unassembled WGS sequence"/>
</dbReference>
<evidence type="ECO:0000256" key="4">
    <source>
        <dbReference type="ARBA" id="ARBA00022598"/>
    </source>
</evidence>
<dbReference type="Pfam" id="PF21799">
    <property type="entry name" value="MurD-like_N"/>
    <property type="match status" value="1"/>
</dbReference>
<dbReference type="AlphaFoldDB" id="A0A212QA76"/>
<evidence type="ECO:0000259" key="12">
    <source>
        <dbReference type="Pfam" id="PF08245"/>
    </source>
</evidence>
<comment type="pathway">
    <text evidence="2 9 10">Cell wall biogenesis; peptidoglycan biosynthesis.</text>
</comment>
<keyword evidence="14" id="KW-1185">Reference proteome</keyword>
<dbReference type="RefSeq" id="WP_088559806.1">
    <property type="nucleotide sequence ID" value="NZ_FYEH01000001.1"/>
</dbReference>
<dbReference type="NCBIfam" id="TIGR01087">
    <property type="entry name" value="murD"/>
    <property type="match status" value="1"/>
</dbReference>
<evidence type="ECO:0000256" key="5">
    <source>
        <dbReference type="ARBA" id="ARBA00022618"/>
    </source>
</evidence>
<dbReference type="InterPro" id="IPR013221">
    <property type="entry name" value="Mur_ligase_cen"/>
</dbReference>
<dbReference type="SUPFAM" id="SSF51984">
    <property type="entry name" value="MurCD N-terminal domain"/>
    <property type="match status" value="1"/>
</dbReference>
<dbReference type="GO" id="GO:0009252">
    <property type="term" value="P:peptidoglycan biosynthetic process"/>
    <property type="evidence" value="ECO:0007669"/>
    <property type="project" value="UniProtKB-UniRule"/>
</dbReference>
<dbReference type="SUPFAM" id="SSF53244">
    <property type="entry name" value="MurD-like peptide ligases, peptide-binding domain"/>
    <property type="match status" value="1"/>
</dbReference>
<comment type="function">
    <text evidence="9 10">Cell wall formation. Catalyzes the addition of glutamate to the nucleotide precursor UDP-N-acetylmuramoyl-L-alanine (UMA).</text>
</comment>
<feature type="domain" description="Mur ligase central" evidence="12">
    <location>
        <begin position="116"/>
        <end position="294"/>
    </location>
</feature>
<protein>
    <recommendedName>
        <fullName evidence="9 10">UDP-N-acetylmuramoylalanine--D-glutamate ligase</fullName>
        <ecNumber evidence="9 10">6.3.2.9</ecNumber>
    </recommendedName>
    <alternativeName>
        <fullName evidence="9">D-glutamic acid-adding enzyme</fullName>
    </alternativeName>
    <alternativeName>
        <fullName evidence="9">UDP-N-acetylmuramoyl-L-alanyl-D-glutamate synthetase</fullName>
    </alternativeName>
</protein>
<accession>A0A212QA76</accession>
<dbReference type="Pfam" id="PF02875">
    <property type="entry name" value="Mur_ligase_C"/>
    <property type="match status" value="1"/>
</dbReference>
<dbReference type="SUPFAM" id="SSF53623">
    <property type="entry name" value="MurD-like peptide ligases, catalytic domain"/>
    <property type="match status" value="1"/>
</dbReference>
<dbReference type="PROSITE" id="PS01011">
    <property type="entry name" value="FOLYLPOLYGLU_SYNT_1"/>
    <property type="match status" value="1"/>
</dbReference>
<dbReference type="InterPro" id="IPR018109">
    <property type="entry name" value="Folylpolyglutamate_synth_CS"/>
</dbReference>
<keyword evidence="3 9" id="KW-0963">Cytoplasm</keyword>
<dbReference type="Gene3D" id="3.90.190.20">
    <property type="entry name" value="Mur ligase, C-terminal domain"/>
    <property type="match status" value="1"/>
</dbReference>
<keyword evidence="9 10" id="KW-0573">Peptidoglycan synthesis</keyword>
<comment type="similarity">
    <text evidence="9">Belongs to the MurCDEF family.</text>
</comment>
<evidence type="ECO:0000256" key="1">
    <source>
        <dbReference type="ARBA" id="ARBA00004496"/>
    </source>
</evidence>
<dbReference type="Gene3D" id="3.40.1190.10">
    <property type="entry name" value="Mur-like, catalytic domain"/>
    <property type="match status" value="1"/>
</dbReference>
<evidence type="ECO:0000256" key="3">
    <source>
        <dbReference type="ARBA" id="ARBA00022490"/>
    </source>
</evidence>
<evidence type="ECO:0000256" key="2">
    <source>
        <dbReference type="ARBA" id="ARBA00004752"/>
    </source>
</evidence>
<keyword evidence="5 9" id="KW-0132">Cell division</keyword>
<reference evidence="13 14" key="1">
    <citation type="submission" date="2017-06" db="EMBL/GenBank/DDBJ databases">
        <authorList>
            <person name="Kim H.J."/>
            <person name="Triplett B.A."/>
        </authorList>
    </citation>
    <scope>NUCLEOTIDE SEQUENCE [LARGE SCALE GENOMIC DNA]</scope>
    <source>
        <strain evidence="13 14">B29T1</strain>
    </source>
</reference>
<evidence type="ECO:0000256" key="6">
    <source>
        <dbReference type="ARBA" id="ARBA00022741"/>
    </source>
</evidence>
<dbReference type="InterPro" id="IPR036615">
    <property type="entry name" value="Mur_ligase_C_dom_sf"/>
</dbReference>
<sequence length="464" mass="48898">MSASPALAAWQGRPVGVIGLARSGIAVVRALVEAGAQPVAFDDRPSALATAVGLGARQGALADISSLSLLVASPGIPFTHPAPHPVFEAARAAGVEIVGDVELFCRTHETGPIIGVTGTNGKSTTSALIHHLLEEAGLPSLLGGNIGKAVFELSPAPGQPFVLELSSFQLDLISRFRPKVAVWLNLTPDHLDRHGSIEGYLAAKKRIFMNQGEGDIAVVAVDDAISAKLANDRAQSSPRLMRVRVGEPAGDEIFVQAGQINDPTIGYEPVADLAGIPSLRGTHNWQNAAAAYAALRGLGLPPERFVQGFASFKGLPHRMEEVRRFRNLCLVNDSKATNPDSATRSLAAFENIFWIAGGKAKPGGFASLDPYLANVRHGYFIGDAAAEMIAAFQGKIPTTSAGTLERALAAAFDDARSSGLEATILLAPACASFDQFTSYEARGERFRELALDLGTRAEVREIVT</sequence>
<comment type="catalytic activity">
    <reaction evidence="9 10">
        <text>UDP-N-acetyl-alpha-D-muramoyl-L-alanine + D-glutamate + ATP = UDP-N-acetyl-alpha-D-muramoyl-L-alanyl-D-glutamate + ADP + phosphate + H(+)</text>
        <dbReference type="Rhea" id="RHEA:16429"/>
        <dbReference type="ChEBI" id="CHEBI:15378"/>
        <dbReference type="ChEBI" id="CHEBI:29986"/>
        <dbReference type="ChEBI" id="CHEBI:30616"/>
        <dbReference type="ChEBI" id="CHEBI:43474"/>
        <dbReference type="ChEBI" id="CHEBI:83898"/>
        <dbReference type="ChEBI" id="CHEBI:83900"/>
        <dbReference type="ChEBI" id="CHEBI:456216"/>
        <dbReference type="EC" id="6.3.2.9"/>
    </reaction>
</comment>
<feature type="binding site" evidence="9">
    <location>
        <begin position="118"/>
        <end position="124"/>
    </location>
    <ligand>
        <name>ATP</name>
        <dbReference type="ChEBI" id="CHEBI:30616"/>
    </ligand>
</feature>
<dbReference type="PANTHER" id="PTHR43692">
    <property type="entry name" value="UDP-N-ACETYLMURAMOYLALANINE--D-GLUTAMATE LIGASE"/>
    <property type="match status" value="1"/>
</dbReference>
<dbReference type="Gene3D" id="3.40.50.720">
    <property type="entry name" value="NAD(P)-binding Rossmann-like Domain"/>
    <property type="match status" value="1"/>
</dbReference>
<dbReference type="UniPathway" id="UPA00219"/>
<gene>
    <name evidence="9" type="primary">murD</name>
    <name evidence="13" type="ORF">SAMN07250955_101527</name>
</gene>
<proteinExistence type="inferred from homology"/>
<evidence type="ECO:0000259" key="11">
    <source>
        <dbReference type="Pfam" id="PF02875"/>
    </source>
</evidence>
<keyword evidence="7 9" id="KW-0067">ATP-binding</keyword>
<name>A0A212QA76_9PROT</name>
<keyword evidence="4 9" id="KW-0436">Ligase</keyword>
<dbReference type="GO" id="GO:0005737">
    <property type="term" value="C:cytoplasm"/>
    <property type="evidence" value="ECO:0007669"/>
    <property type="project" value="UniProtKB-SubCell"/>
</dbReference>
<evidence type="ECO:0000313" key="14">
    <source>
        <dbReference type="Proteomes" id="UP000197065"/>
    </source>
</evidence>
<dbReference type="GO" id="GO:0008764">
    <property type="term" value="F:UDP-N-acetylmuramoylalanine-D-glutamate ligase activity"/>
    <property type="evidence" value="ECO:0007669"/>
    <property type="project" value="UniProtKB-UniRule"/>
</dbReference>
<keyword evidence="8 9" id="KW-0131">Cell cycle</keyword>
<evidence type="ECO:0000313" key="13">
    <source>
        <dbReference type="EMBL" id="SNB56256.1"/>
    </source>
</evidence>
<organism evidence="13 14">
    <name type="scientific">Arboricoccus pini</name>
    <dbReference type="NCBI Taxonomy" id="1963835"/>
    <lineage>
        <taxon>Bacteria</taxon>
        <taxon>Pseudomonadati</taxon>
        <taxon>Pseudomonadota</taxon>
        <taxon>Alphaproteobacteria</taxon>
        <taxon>Geminicoccales</taxon>
        <taxon>Geminicoccaceae</taxon>
        <taxon>Arboricoccus</taxon>
    </lineage>
</organism>
<dbReference type="EMBL" id="FYEH01000001">
    <property type="protein sequence ID" value="SNB56256.1"/>
    <property type="molecule type" value="Genomic_DNA"/>
</dbReference>
<dbReference type="GO" id="GO:0071555">
    <property type="term" value="P:cell wall organization"/>
    <property type="evidence" value="ECO:0007669"/>
    <property type="project" value="UniProtKB-KW"/>
</dbReference>
<dbReference type="GO" id="GO:0051301">
    <property type="term" value="P:cell division"/>
    <property type="evidence" value="ECO:0007669"/>
    <property type="project" value="UniProtKB-KW"/>
</dbReference>
<evidence type="ECO:0000256" key="9">
    <source>
        <dbReference type="HAMAP-Rule" id="MF_00639"/>
    </source>
</evidence>
<dbReference type="OrthoDB" id="9809796at2"/>
<comment type="subcellular location">
    <subcellularLocation>
        <location evidence="1 9 10">Cytoplasm</location>
    </subcellularLocation>
</comment>
<dbReference type="GO" id="GO:0005524">
    <property type="term" value="F:ATP binding"/>
    <property type="evidence" value="ECO:0007669"/>
    <property type="project" value="UniProtKB-UniRule"/>
</dbReference>
<keyword evidence="9 10" id="KW-0961">Cell wall biogenesis/degradation</keyword>
<keyword evidence="6 9" id="KW-0547">Nucleotide-binding</keyword>
<evidence type="ECO:0000256" key="7">
    <source>
        <dbReference type="ARBA" id="ARBA00022840"/>
    </source>
</evidence>
<dbReference type="HAMAP" id="MF_00639">
    <property type="entry name" value="MurD"/>
    <property type="match status" value="1"/>
</dbReference>
<evidence type="ECO:0000256" key="10">
    <source>
        <dbReference type="RuleBase" id="RU003664"/>
    </source>
</evidence>